<feature type="compositionally biased region" description="Acidic residues" evidence="1">
    <location>
        <begin position="151"/>
        <end position="161"/>
    </location>
</feature>
<evidence type="ECO:0000313" key="2">
    <source>
        <dbReference type="EMBL" id="KND91604.1"/>
    </source>
</evidence>
<dbReference type="OrthoDB" id="4778315at2759"/>
<feature type="region of interest" description="Disordered" evidence="1">
    <location>
        <begin position="52"/>
        <end position="169"/>
    </location>
</feature>
<name>A0A0L0NC94_TOLOC</name>
<protein>
    <submittedName>
        <fullName evidence="2">Uncharacterized protein</fullName>
    </submittedName>
</protein>
<accession>A0A0L0NC94</accession>
<dbReference type="Proteomes" id="UP000036947">
    <property type="component" value="Unassembled WGS sequence"/>
</dbReference>
<dbReference type="AlphaFoldDB" id="A0A0L0NC94"/>
<reference evidence="2 3" key="1">
    <citation type="journal article" date="2015" name="BMC Genomics">
        <title>The genome of the truffle-parasite Tolypocladium ophioglossoides and the evolution of antifungal peptaibiotics.</title>
        <authorList>
            <person name="Quandt C.A."/>
            <person name="Bushley K.E."/>
            <person name="Spatafora J.W."/>
        </authorList>
    </citation>
    <scope>NUCLEOTIDE SEQUENCE [LARGE SCALE GENOMIC DNA]</scope>
    <source>
        <strain evidence="2 3">CBS 100239</strain>
    </source>
</reference>
<evidence type="ECO:0000313" key="3">
    <source>
        <dbReference type="Proteomes" id="UP000036947"/>
    </source>
</evidence>
<evidence type="ECO:0000256" key="1">
    <source>
        <dbReference type="SAM" id="MobiDB-lite"/>
    </source>
</evidence>
<comment type="caution">
    <text evidence="2">The sequence shown here is derived from an EMBL/GenBank/DDBJ whole genome shotgun (WGS) entry which is preliminary data.</text>
</comment>
<gene>
    <name evidence="2" type="ORF">TOPH_03881</name>
</gene>
<dbReference type="EMBL" id="LFRF01000008">
    <property type="protein sequence ID" value="KND91604.1"/>
    <property type="molecule type" value="Genomic_DNA"/>
</dbReference>
<organism evidence="2 3">
    <name type="scientific">Tolypocladium ophioglossoides (strain CBS 100239)</name>
    <name type="common">Snaketongue truffleclub</name>
    <name type="synonym">Elaphocordyceps ophioglossoides</name>
    <dbReference type="NCBI Taxonomy" id="1163406"/>
    <lineage>
        <taxon>Eukaryota</taxon>
        <taxon>Fungi</taxon>
        <taxon>Dikarya</taxon>
        <taxon>Ascomycota</taxon>
        <taxon>Pezizomycotina</taxon>
        <taxon>Sordariomycetes</taxon>
        <taxon>Hypocreomycetidae</taxon>
        <taxon>Hypocreales</taxon>
        <taxon>Ophiocordycipitaceae</taxon>
        <taxon>Tolypocladium</taxon>
    </lineage>
</organism>
<feature type="compositionally biased region" description="Low complexity" evidence="1">
    <location>
        <begin position="52"/>
        <end position="64"/>
    </location>
</feature>
<sequence length="169" mass="17723">MSSIRLPPPTNFAGAHDQLRTGEHIVALIPLHLRPRRRRRMLCTAVSCASSSVCAPPTTRNPDPTATPTPTPTLSDLHRSPQHPPGPALRQALADNGIATMNGSQAAEGQKLPLASGESSNGGSLVAKKRKKDGLKPIITTDGGKPLQYDDGGDDDDDEQGEPGQPGCV</sequence>
<proteinExistence type="predicted"/>
<keyword evidence="3" id="KW-1185">Reference proteome</keyword>